<keyword evidence="3 5" id="KW-0067">ATP-binding</keyword>
<dbReference type="PROSITE" id="PS51192">
    <property type="entry name" value="HELICASE_ATP_BIND_1"/>
    <property type="match status" value="1"/>
</dbReference>
<proteinExistence type="inferred from homology"/>
<comment type="function">
    <text evidence="5">RNA helicase.</text>
</comment>
<comment type="similarity">
    <text evidence="5">Belongs to the DEAD box helicase family.</text>
</comment>
<dbReference type="AlphaFoldDB" id="A0A9W8A934"/>
<dbReference type="SUPFAM" id="SSF52540">
    <property type="entry name" value="P-loop containing nucleoside triphosphate hydrolases"/>
    <property type="match status" value="1"/>
</dbReference>
<evidence type="ECO:0000259" key="8">
    <source>
        <dbReference type="PROSITE" id="PS51194"/>
    </source>
</evidence>
<dbReference type="SMART" id="SM00487">
    <property type="entry name" value="DEXDc"/>
    <property type="match status" value="1"/>
</dbReference>
<evidence type="ECO:0000256" key="1">
    <source>
        <dbReference type="ARBA" id="ARBA00022741"/>
    </source>
</evidence>
<dbReference type="GO" id="GO:0003724">
    <property type="term" value="F:RNA helicase activity"/>
    <property type="evidence" value="ECO:0007669"/>
    <property type="project" value="UniProtKB-EC"/>
</dbReference>
<gene>
    <name evidence="9" type="primary">DBP6_1</name>
    <name evidence="9" type="ORF">IWQ60_003730</name>
</gene>
<dbReference type="PROSITE" id="PS51194">
    <property type="entry name" value="HELICASE_CTER"/>
    <property type="match status" value="1"/>
</dbReference>
<dbReference type="Pfam" id="PF00271">
    <property type="entry name" value="Helicase_C"/>
    <property type="match status" value="1"/>
</dbReference>
<dbReference type="InterPro" id="IPR027417">
    <property type="entry name" value="P-loop_NTPase"/>
</dbReference>
<dbReference type="Proteomes" id="UP001150569">
    <property type="component" value="Unassembled WGS sequence"/>
</dbReference>
<evidence type="ECO:0000313" key="10">
    <source>
        <dbReference type="Proteomes" id="UP001150569"/>
    </source>
</evidence>
<reference evidence="9" key="1">
    <citation type="submission" date="2022-07" db="EMBL/GenBank/DDBJ databases">
        <title>Phylogenomic reconstructions and comparative analyses of Kickxellomycotina fungi.</title>
        <authorList>
            <person name="Reynolds N.K."/>
            <person name="Stajich J.E."/>
            <person name="Barry K."/>
            <person name="Grigoriev I.V."/>
            <person name="Crous P."/>
            <person name="Smith M.E."/>
        </authorList>
    </citation>
    <scope>NUCLEOTIDE SEQUENCE</scope>
    <source>
        <strain evidence="9">RSA 861</strain>
    </source>
</reference>
<protein>
    <recommendedName>
        <fullName evidence="5">ATP-dependent RNA helicase</fullName>
        <ecNumber evidence="5">3.6.4.13</ecNumber>
    </recommendedName>
</protein>
<accession>A0A9W8A934</accession>
<keyword evidence="4 5" id="KW-0694">RNA-binding</keyword>
<dbReference type="Gene3D" id="3.40.50.300">
    <property type="entry name" value="P-loop containing nucleotide triphosphate hydrolases"/>
    <property type="match status" value="2"/>
</dbReference>
<dbReference type="InterPro" id="IPR001650">
    <property type="entry name" value="Helicase_C-like"/>
</dbReference>
<evidence type="ECO:0000256" key="5">
    <source>
        <dbReference type="RuleBase" id="RU365068"/>
    </source>
</evidence>
<dbReference type="InterPro" id="IPR014001">
    <property type="entry name" value="Helicase_ATP-bd"/>
</dbReference>
<comment type="caution">
    <text evidence="9">The sequence shown here is derived from an EMBL/GenBank/DDBJ whole genome shotgun (WGS) entry which is preliminary data.</text>
</comment>
<feature type="region of interest" description="Disordered" evidence="6">
    <location>
        <begin position="317"/>
        <end position="352"/>
    </location>
</feature>
<keyword evidence="2 5" id="KW-0378">Hydrolase</keyword>
<dbReference type="PANTHER" id="PTHR24031">
    <property type="entry name" value="RNA HELICASE"/>
    <property type="match status" value="1"/>
</dbReference>
<comment type="catalytic activity">
    <reaction evidence="5">
        <text>ATP + H2O = ADP + phosphate + H(+)</text>
        <dbReference type="Rhea" id="RHEA:13065"/>
        <dbReference type="ChEBI" id="CHEBI:15377"/>
        <dbReference type="ChEBI" id="CHEBI:15378"/>
        <dbReference type="ChEBI" id="CHEBI:30616"/>
        <dbReference type="ChEBI" id="CHEBI:43474"/>
        <dbReference type="ChEBI" id="CHEBI:456216"/>
        <dbReference type="EC" id="3.6.4.13"/>
    </reaction>
</comment>
<evidence type="ECO:0000256" key="4">
    <source>
        <dbReference type="ARBA" id="ARBA00022884"/>
    </source>
</evidence>
<dbReference type="CDD" id="cd18787">
    <property type="entry name" value="SF2_C_DEAD"/>
    <property type="match status" value="1"/>
</dbReference>
<keyword evidence="1 5" id="KW-0547">Nucleotide-binding</keyword>
<feature type="region of interest" description="Disordered" evidence="6">
    <location>
        <begin position="425"/>
        <end position="453"/>
    </location>
</feature>
<dbReference type="OrthoDB" id="3370at2759"/>
<comment type="domain">
    <text evidence="5">The Q motif is unique to and characteristic of the DEAD box family of RNA helicases and controls ATP binding and hydrolysis.</text>
</comment>
<dbReference type="CDD" id="cd17956">
    <property type="entry name" value="DEADc_DDX51"/>
    <property type="match status" value="1"/>
</dbReference>
<sequence>MSPTAAPAGVPAWLAHPTVIPASTKIPLHSDKIPLSTDLRTRCATTDGIVDFFAVQAAVLPLLIHTARNVTTRHRLPDLCVSAPTGSGKTLAYVLPVVEKLRHRVVPRLRALVVVPTPDLVQQVYATFVQYCEGGTGLKVAAFDSQATFADEEAAVRGKAETSADATHDDFPTPPVRRGGVSAVDILVTTPGRLTEHLAATRDFTLQHLEFLIIDEADHVLNQDYQGWLEKIRAATEQSAATTASFTGIQLPTCDGLGLPHHDAQATGARGIADPYIFCRPAPRLQKLIFSATLPSDPGHLALLNLVNPQHIAVRGTAETAPEAEADRAAVDQTPETTAAAADTKKRKQGPPPVDCTVHFTAPPSLQEFSVLTTDQNRPLAVYHLITAPRCRSALCFTSSVEAAHRLYQLLTLFAKKYYERMHGNKHRKLVKKPNPEDPAAAAPSSPLPPSDATQLPTLPVIVDFSSDLDPAQRSDILQRFKRGEIQLLVCSDMFSRGLDVDCVDTVINYDLPAQAQGYIHRVGRTARAGREGHAYTLMAAREMTKFRNLMRSADHLDQVARYKLPSNAMRRFEQPYSMAVRQLGIIYK</sequence>
<dbReference type="Pfam" id="PF00270">
    <property type="entry name" value="DEAD"/>
    <property type="match status" value="1"/>
</dbReference>
<organism evidence="9 10">
    <name type="scientific">Tieghemiomyces parasiticus</name>
    <dbReference type="NCBI Taxonomy" id="78921"/>
    <lineage>
        <taxon>Eukaryota</taxon>
        <taxon>Fungi</taxon>
        <taxon>Fungi incertae sedis</taxon>
        <taxon>Zoopagomycota</taxon>
        <taxon>Kickxellomycotina</taxon>
        <taxon>Dimargaritomycetes</taxon>
        <taxon>Dimargaritales</taxon>
        <taxon>Dimargaritaceae</taxon>
        <taxon>Tieghemiomyces</taxon>
    </lineage>
</organism>
<evidence type="ECO:0000256" key="6">
    <source>
        <dbReference type="SAM" id="MobiDB-lite"/>
    </source>
</evidence>
<evidence type="ECO:0000256" key="3">
    <source>
        <dbReference type="ARBA" id="ARBA00022840"/>
    </source>
</evidence>
<dbReference type="GO" id="GO:0003723">
    <property type="term" value="F:RNA binding"/>
    <property type="evidence" value="ECO:0007669"/>
    <property type="project" value="UniProtKB-UniRule"/>
</dbReference>
<dbReference type="EMBL" id="JANBPT010000165">
    <property type="protein sequence ID" value="KAJ1926517.1"/>
    <property type="molecule type" value="Genomic_DNA"/>
</dbReference>
<name>A0A9W8A934_9FUNG</name>
<feature type="domain" description="Helicase ATP-binding" evidence="7">
    <location>
        <begin position="70"/>
        <end position="312"/>
    </location>
</feature>
<evidence type="ECO:0000256" key="2">
    <source>
        <dbReference type="ARBA" id="ARBA00022801"/>
    </source>
</evidence>
<keyword evidence="5 9" id="KW-0347">Helicase</keyword>
<dbReference type="EC" id="3.6.4.13" evidence="5"/>
<dbReference type="GO" id="GO:0005524">
    <property type="term" value="F:ATP binding"/>
    <property type="evidence" value="ECO:0007669"/>
    <property type="project" value="UniProtKB-UniRule"/>
</dbReference>
<evidence type="ECO:0000313" key="9">
    <source>
        <dbReference type="EMBL" id="KAJ1926517.1"/>
    </source>
</evidence>
<keyword evidence="10" id="KW-1185">Reference proteome</keyword>
<dbReference type="SMART" id="SM00490">
    <property type="entry name" value="HELICc"/>
    <property type="match status" value="1"/>
</dbReference>
<dbReference type="GO" id="GO:0016787">
    <property type="term" value="F:hydrolase activity"/>
    <property type="evidence" value="ECO:0007669"/>
    <property type="project" value="UniProtKB-KW"/>
</dbReference>
<evidence type="ECO:0000259" key="7">
    <source>
        <dbReference type="PROSITE" id="PS51192"/>
    </source>
</evidence>
<feature type="domain" description="Helicase C-terminal" evidence="8">
    <location>
        <begin position="381"/>
        <end position="573"/>
    </location>
</feature>
<dbReference type="InterPro" id="IPR011545">
    <property type="entry name" value="DEAD/DEAH_box_helicase_dom"/>
</dbReference>